<dbReference type="SUPFAM" id="SSF51069">
    <property type="entry name" value="Carbonic anhydrase"/>
    <property type="match status" value="1"/>
</dbReference>
<evidence type="ECO:0000256" key="2">
    <source>
        <dbReference type="SAM" id="MobiDB-lite"/>
    </source>
</evidence>
<dbReference type="PANTHER" id="PTHR18952">
    <property type="entry name" value="CARBONIC ANHYDRASE"/>
    <property type="match status" value="1"/>
</dbReference>
<sequence>MDGDLPGREPNVSIATVTTPPPPSTNEQSPIALAFRQSTPRQAPDLVFDGHFALREENEIVIRNNGETGLVWSHILYIITVVPDANPNQKFNLIVERVRQIQEFESEVIGTPDILTFAKDVAAPQNYFAYNGSLTTPPFSENVTWIVYPSEILITEEQVAPFRQLLHEDGVTPITSNWRELQPLNGRTVHFVSPPEEIQTVRKPSGSFLSNIYNRITSMMGRPSGIKETEAASAGK</sequence>
<dbReference type="SMART" id="SM01057">
    <property type="entry name" value="Carb_anhydrase"/>
    <property type="match status" value="1"/>
</dbReference>
<dbReference type="InterPro" id="IPR023561">
    <property type="entry name" value="Carbonic_anhydrase_a-class"/>
</dbReference>
<dbReference type="EMBL" id="OU963871">
    <property type="protein sequence ID" value="CAH0382665.1"/>
    <property type="molecule type" value="Genomic_DNA"/>
</dbReference>
<dbReference type="Pfam" id="PF00194">
    <property type="entry name" value="Carb_anhydrase"/>
    <property type="match status" value="1"/>
</dbReference>
<feature type="region of interest" description="Disordered" evidence="2">
    <location>
        <begin position="1"/>
        <end position="28"/>
    </location>
</feature>
<dbReference type="InterPro" id="IPR036398">
    <property type="entry name" value="CA_dom_sf"/>
</dbReference>
<dbReference type="GO" id="GO:0008270">
    <property type="term" value="F:zinc ion binding"/>
    <property type="evidence" value="ECO:0007669"/>
    <property type="project" value="InterPro"/>
</dbReference>
<feature type="domain" description="Alpha-carbonic anhydrase" evidence="3">
    <location>
        <begin position="1"/>
        <end position="193"/>
    </location>
</feature>
<dbReference type="Gene3D" id="3.10.200.10">
    <property type="entry name" value="Alpha carbonic anhydrase"/>
    <property type="match status" value="1"/>
</dbReference>
<keyword evidence="5" id="KW-1185">Reference proteome</keyword>
<dbReference type="GO" id="GO:0005737">
    <property type="term" value="C:cytoplasm"/>
    <property type="evidence" value="ECO:0007669"/>
    <property type="project" value="TreeGrafter"/>
</dbReference>
<protein>
    <recommendedName>
        <fullName evidence="3">Alpha-carbonic anhydrase domain-containing protein</fullName>
    </recommendedName>
</protein>
<evidence type="ECO:0000256" key="1">
    <source>
        <dbReference type="ARBA" id="ARBA00010718"/>
    </source>
</evidence>
<comment type="similarity">
    <text evidence="1">Belongs to the alpha-carbonic anhydrase family.</text>
</comment>
<dbReference type="GO" id="GO:0004089">
    <property type="term" value="F:carbonate dehydratase activity"/>
    <property type="evidence" value="ECO:0007669"/>
    <property type="project" value="InterPro"/>
</dbReference>
<dbReference type="Proteomes" id="UP001152759">
    <property type="component" value="Chromosome 10"/>
</dbReference>
<name>A0A9P0A3J9_BEMTA</name>
<evidence type="ECO:0000313" key="4">
    <source>
        <dbReference type="EMBL" id="CAH0382665.1"/>
    </source>
</evidence>
<dbReference type="PROSITE" id="PS51144">
    <property type="entry name" value="ALPHA_CA_2"/>
    <property type="match status" value="1"/>
</dbReference>
<accession>A0A9P0A3J9</accession>
<evidence type="ECO:0000313" key="5">
    <source>
        <dbReference type="Proteomes" id="UP001152759"/>
    </source>
</evidence>
<dbReference type="AlphaFoldDB" id="A0A9P0A3J9"/>
<reference evidence="4" key="1">
    <citation type="submission" date="2021-12" db="EMBL/GenBank/DDBJ databases">
        <authorList>
            <person name="King R."/>
        </authorList>
    </citation>
    <scope>NUCLEOTIDE SEQUENCE</scope>
</reference>
<dbReference type="PANTHER" id="PTHR18952:SF124">
    <property type="entry name" value="CARBONIC ANHYDRASE 7"/>
    <property type="match status" value="1"/>
</dbReference>
<gene>
    <name evidence="4" type="ORF">BEMITA_LOCUS2181</name>
</gene>
<organism evidence="4 5">
    <name type="scientific">Bemisia tabaci</name>
    <name type="common">Sweetpotato whitefly</name>
    <name type="synonym">Aleurodes tabaci</name>
    <dbReference type="NCBI Taxonomy" id="7038"/>
    <lineage>
        <taxon>Eukaryota</taxon>
        <taxon>Metazoa</taxon>
        <taxon>Ecdysozoa</taxon>
        <taxon>Arthropoda</taxon>
        <taxon>Hexapoda</taxon>
        <taxon>Insecta</taxon>
        <taxon>Pterygota</taxon>
        <taxon>Neoptera</taxon>
        <taxon>Paraneoptera</taxon>
        <taxon>Hemiptera</taxon>
        <taxon>Sternorrhyncha</taxon>
        <taxon>Aleyrodoidea</taxon>
        <taxon>Aleyrodidae</taxon>
        <taxon>Aleyrodinae</taxon>
        <taxon>Bemisia</taxon>
    </lineage>
</organism>
<proteinExistence type="inferred from homology"/>
<dbReference type="InterPro" id="IPR001148">
    <property type="entry name" value="CA_dom"/>
</dbReference>
<evidence type="ECO:0000259" key="3">
    <source>
        <dbReference type="PROSITE" id="PS51144"/>
    </source>
</evidence>